<evidence type="ECO:0000313" key="13">
    <source>
        <dbReference type="EMBL" id="SVA81085.1"/>
    </source>
</evidence>
<feature type="transmembrane region" description="Helical" evidence="10">
    <location>
        <begin position="191"/>
        <end position="213"/>
    </location>
</feature>
<keyword evidence="5" id="KW-0378">Hydrolase</keyword>
<evidence type="ECO:0000259" key="12">
    <source>
        <dbReference type="Pfam" id="PF17820"/>
    </source>
</evidence>
<evidence type="ECO:0000256" key="2">
    <source>
        <dbReference type="ARBA" id="ARBA00004141"/>
    </source>
</evidence>
<dbReference type="AlphaFoldDB" id="A0A381YVP7"/>
<dbReference type="PANTHER" id="PTHR42837">
    <property type="entry name" value="REGULATOR OF SIGMA-E PROTEASE RSEP"/>
    <property type="match status" value="1"/>
</dbReference>
<dbReference type="Pfam" id="PF02163">
    <property type="entry name" value="Peptidase_M50"/>
    <property type="match status" value="2"/>
</dbReference>
<protein>
    <recommendedName>
        <fullName evidence="14">PDZ domain-containing protein</fullName>
    </recommendedName>
</protein>
<feature type="domain" description="Peptidase M50" evidence="11">
    <location>
        <begin position="14"/>
        <end position="60"/>
    </location>
</feature>
<dbReference type="PANTHER" id="PTHR42837:SF2">
    <property type="entry name" value="MEMBRANE METALLOPROTEASE ARASP2, CHLOROPLASTIC-RELATED"/>
    <property type="match status" value="1"/>
</dbReference>
<evidence type="ECO:0000256" key="9">
    <source>
        <dbReference type="ARBA" id="ARBA00023136"/>
    </source>
</evidence>
<evidence type="ECO:0000256" key="10">
    <source>
        <dbReference type="SAM" id="Phobius"/>
    </source>
</evidence>
<dbReference type="GO" id="GO:0006508">
    <property type="term" value="P:proteolysis"/>
    <property type="evidence" value="ECO:0007669"/>
    <property type="project" value="UniProtKB-KW"/>
</dbReference>
<evidence type="ECO:0000256" key="3">
    <source>
        <dbReference type="ARBA" id="ARBA00022670"/>
    </source>
</evidence>
<evidence type="ECO:0000256" key="4">
    <source>
        <dbReference type="ARBA" id="ARBA00022692"/>
    </source>
</evidence>
<dbReference type="GO" id="GO:0016020">
    <property type="term" value="C:membrane"/>
    <property type="evidence" value="ECO:0007669"/>
    <property type="project" value="UniProtKB-SubCell"/>
</dbReference>
<keyword evidence="7 10" id="KW-1133">Transmembrane helix</keyword>
<evidence type="ECO:0008006" key="14">
    <source>
        <dbReference type="Google" id="ProtNLM"/>
    </source>
</evidence>
<feature type="domain" description="PDZ" evidence="12">
    <location>
        <begin position="226"/>
        <end position="278"/>
    </location>
</feature>
<feature type="transmembrane region" description="Helical" evidence="10">
    <location>
        <begin position="370"/>
        <end position="391"/>
    </location>
</feature>
<keyword evidence="8" id="KW-0482">Metalloprotease</keyword>
<feature type="domain" description="Peptidase M50" evidence="11">
    <location>
        <begin position="154"/>
        <end position="432"/>
    </location>
</feature>
<dbReference type="Pfam" id="PF17820">
    <property type="entry name" value="PDZ_6"/>
    <property type="match status" value="1"/>
</dbReference>
<dbReference type="GO" id="GO:0004222">
    <property type="term" value="F:metalloendopeptidase activity"/>
    <property type="evidence" value="ECO:0007669"/>
    <property type="project" value="InterPro"/>
</dbReference>
<proteinExistence type="predicted"/>
<name>A0A381YVP7_9ZZZZ</name>
<keyword evidence="9 10" id="KW-0472">Membrane</keyword>
<evidence type="ECO:0000256" key="5">
    <source>
        <dbReference type="ARBA" id="ARBA00022801"/>
    </source>
</evidence>
<keyword evidence="6" id="KW-0862">Zinc</keyword>
<evidence type="ECO:0000256" key="7">
    <source>
        <dbReference type="ARBA" id="ARBA00022989"/>
    </source>
</evidence>
<feature type="transmembrane region" description="Helical" evidence="10">
    <location>
        <begin position="421"/>
        <end position="441"/>
    </location>
</feature>
<comment type="subcellular location">
    <subcellularLocation>
        <location evidence="2">Membrane</location>
        <topology evidence="2">Multi-pass membrane protein</topology>
    </subcellularLocation>
</comment>
<dbReference type="EMBL" id="UINC01019179">
    <property type="protein sequence ID" value="SVA81085.1"/>
    <property type="molecule type" value="Genomic_DNA"/>
</dbReference>
<dbReference type="InterPro" id="IPR008915">
    <property type="entry name" value="Peptidase_M50"/>
</dbReference>
<reference evidence="13" key="1">
    <citation type="submission" date="2018-05" db="EMBL/GenBank/DDBJ databases">
        <authorList>
            <person name="Lanie J.A."/>
            <person name="Ng W.-L."/>
            <person name="Kazmierczak K.M."/>
            <person name="Andrzejewski T.M."/>
            <person name="Davidsen T.M."/>
            <person name="Wayne K.J."/>
            <person name="Tettelin H."/>
            <person name="Glass J.I."/>
            <person name="Rusch D."/>
            <person name="Podicherti R."/>
            <person name="Tsui H.-C.T."/>
            <person name="Winkler M.E."/>
        </authorList>
    </citation>
    <scope>NUCLEOTIDE SEQUENCE</scope>
</reference>
<dbReference type="InterPro" id="IPR036034">
    <property type="entry name" value="PDZ_sf"/>
</dbReference>
<sequence>MEFFLLSVGTLVPILLFLVVIHELGHFATARSLGVKVLEFGVGFPPRAFGFYTGNTRVLIAPNTRFINLSGETDLQPGSLVKVTSDEDAEGNLVARIIELPQKGVGWAARIGLKGGANEQPDAGEPEVVVDSDQLLKHEGKVRFVENGSMVLADMLYSVNWAPLGGFVRLAGESNPAIPRSLASKGVGTRFLVLVAGPLMNALLPIAIFTVLLMMPQDVLVGQVAVDAVTEGSPAQAAGIQQDDIILSSDGTKIENAGDLIRYINLKGGSSMEWLVARGSHQEIIRGTPAFVTEEGRWLVGIGTRLDDSRIEKRSQAPWTAFRNSFVNTWEMLVLMKQGIFGAFSSGSSPQFSGPIGIAQITGEFAKEGGLVGVMGITILLSINLAILNILPIPALDGGRLVFVVLEWVRRGKRVPPDKEGMVHLIGFVVLIGFIILVSANDINRLIQGQRFLG</sequence>
<dbReference type="InterPro" id="IPR004387">
    <property type="entry name" value="Pept_M50_Zn"/>
</dbReference>
<dbReference type="CDD" id="cd06163">
    <property type="entry name" value="S2P-M50_PDZ_RseP-like"/>
    <property type="match status" value="1"/>
</dbReference>
<evidence type="ECO:0000256" key="8">
    <source>
        <dbReference type="ARBA" id="ARBA00023049"/>
    </source>
</evidence>
<evidence type="ECO:0000256" key="6">
    <source>
        <dbReference type="ARBA" id="ARBA00022833"/>
    </source>
</evidence>
<dbReference type="Gene3D" id="2.30.42.10">
    <property type="match status" value="1"/>
</dbReference>
<dbReference type="SUPFAM" id="SSF50156">
    <property type="entry name" value="PDZ domain-like"/>
    <property type="match status" value="1"/>
</dbReference>
<evidence type="ECO:0000259" key="11">
    <source>
        <dbReference type="Pfam" id="PF02163"/>
    </source>
</evidence>
<evidence type="ECO:0000256" key="1">
    <source>
        <dbReference type="ARBA" id="ARBA00001947"/>
    </source>
</evidence>
<gene>
    <name evidence="13" type="ORF">METZ01_LOCUS133939</name>
</gene>
<comment type="cofactor">
    <cofactor evidence="1">
        <name>Zn(2+)</name>
        <dbReference type="ChEBI" id="CHEBI:29105"/>
    </cofactor>
</comment>
<keyword evidence="3" id="KW-0645">Protease</keyword>
<keyword evidence="4 10" id="KW-0812">Transmembrane</keyword>
<dbReference type="InterPro" id="IPR041489">
    <property type="entry name" value="PDZ_6"/>
</dbReference>
<accession>A0A381YVP7</accession>
<organism evidence="13">
    <name type="scientific">marine metagenome</name>
    <dbReference type="NCBI Taxonomy" id="408172"/>
    <lineage>
        <taxon>unclassified sequences</taxon>
        <taxon>metagenomes</taxon>
        <taxon>ecological metagenomes</taxon>
    </lineage>
</organism>